<sequence length="133" mass="15728">MKKDKNNFLCGEGRNFFVEQVFYVYQIWYIYFWKFEENHLTLSKNRIMAVLNFTSREFRSQQAHVFDLADKGEKIIIHRNKKQAYTLVPIEEDDLGITPELQARIDKARAEIKAGNCKTLKSHADIDAYFNSL</sequence>
<evidence type="ECO:0008006" key="4">
    <source>
        <dbReference type="Google" id="ProtNLM"/>
    </source>
</evidence>
<evidence type="ECO:0000313" key="2">
    <source>
        <dbReference type="EMBL" id="PVX53515.1"/>
    </source>
</evidence>
<dbReference type="EMBL" id="QENY01000011">
    <property type="protein sequence ID" value="PVX53515.1"/>
    <property type="molecule type" value="Genomic_DNA"/>
</dbReference>
<name>A0A2U0U781_9BACT</name>
<dbReference type="InterPro" id="IPR036165">
    <property type="entry name" value="YefM-like_sf"/>
</dbReference>
<evidence type="ECO:0000256" key="1">
    <source>
        <dbReference type="ARBA" id="ARBA00009981"/>
    </source>
</evidence>
<accession>A0A2U0U781</accession>
<dbReference type="AlphaFoldDB" id="A0A2U0U781"/>
<gene>
    <name evidence="2" type="ORF">C7379_11128</name>
</gene>
<comment type="caution">
    <text evidence="2">The sequence shown here is derived from an EMBL/GenBank/DDBJ whole genome shotgun (WGS) entry which is preliminary data.</text>
</comment>
<dbReference type="Proteomes" id="UP000245870">
    <property type="component" value="Unassembled WGS sequence"/>
</dbReference>
<organism evidence="2 3">
    <name type="scientific">Hallella colorans</name>
    <dbReference type="NCBI Taxonomy" id="1703337"/>
    <lineage>
        <taxon>Bacteria</taxon>
        <taxon>Pseudomonadati</taxon>
        <taxon>Bacteroidota</taxon>
        <taxon>Bacteroidia</taxon>
        <taxon>Bacteroidales</taxon>
        <taxon>Prevotellaceae</taxon>
        <taxon>Hallella</taxon>
    </lineage>
</organism>
<dbReference type="SUPFAM" id="SSF143120">
    <property type="entry name" value="YefM-like"/>
    <property type="match status" value="1"/>
</dbReference>
<evidence type="ECO:0000313" key="3">
    <source>
        <dbReference type="Proteomes" id="UP000245870"/>
    </source>
</evidence>
<proteinExistence type="inferred from homology"/>
<protein>
    <recommendedName>
        <fullName evidence="4">Antitoxin Phd_YefM of type II toxin-antitoxin system</fullName>
    </recommendedName>
</protein>
<reference evidence="2 3" key="1">
    <citation type="submission" date="2018-05" db="EMBL/GenBank/DDBJ databases">
        <title>Genomic Encyclopedia of Type Strains, Phase IV (KMG-IV): sequencing the most valuable type-strain genomes for metagenomic binning, comparative biology and taxonomic classification.</title>
        <authorList>
            <person name="Goeker M."/>
        </authorList>
    </citation>
    <scope>NUCLEOTIDE SEQUENCE [LARGE SCALE GENOMIC DNA]</scope>
    <source>
        <strain evidence="2 3">DSM 100333</strain>
    </source>
</reference>
<comment type="similarity">
    <text evidence="1">Belongs to the phD/YefM antitoxin family.</text>
</comment>
<keyword evidence="3" id="KW-1185">Reference proteome</keyword>